<proteinExistence type="predicted"/>
<sequence>MEEGNRTEEGGLLDSDGFRAVVKVADGVPRRFLNWNGYPAVIGLVTAAGTTLDLHRTLSIYFSDPQFFMWAEQGFLARFLIPRAWHLFVAWEWFLVGLAVYLSTRESIIVRVWGFVIALPSIMTPLMWYSAGFHWLTALAGWMAIPPAKTLAEKISNGPAGGAG</sequence>
<evidence type="ECO:0000313" key="2">
    <source>
        <dbReference type="EMBL" id="KXA98512.1"/>
    </source>
</evidence>
<feature type="transmembrane region" description="Helical" evidence="1">
    <location>
        <begin position="84"/>
        <end position="102"/>
    </location>
</feature>
<name>A0A656YX72_9EURY</name>
<organism evidence="2 3">
    <name type="scientific">candidate division MSBL1 archaeon SCGC-AAA259J03</name>
    <dbReference type="NCBI Taxonomy" id="1698269"/>
    <lineage>
        <taxon>Archaea</taxon>
        <taxon>Methanobacteriati</taxon>
        <taxon>Methanobacteriota</taxon>
        <taxon>candidate division MSBL1</taxon>
    </lineage>
</organism>
<dbReference type="Proteomes" id="UP000070257">
    <property type="component" value="Unassembled WGS sequence"/>
</dbReference>
<keyword evidence="1" id="KW-0472">Membrane</keyword>
<feature type="transmembrane region" description="Helical" evidence="1">
    <location>
        <begin position="108"/>
        <end position="129"/>
    </location>
</feature>
<evidence type="ECO:0000313" key="3">
    <source>
        <dbReference type="Proteomes" id="UP000070257"/>
    </source>
</evidence>
<dbReference type="AlphaFoldDB" id="A0A656YX72"/>
<keyword evidence="1" id="KW-1133">Transmembrane helix</keyword>
<comment type="caution">
    <text evidence="2">The sequence shown here is derived from an EMBL/GenBank/DDBJ whole genome shotgun (WGS) entry which is preliminary data.</text>
</comment>
<reference evidence="2 3" key="1">
    <citation type="journal article" date="2016" name="Sci. Rep.">
        <title>Metabolic traits of an uncultured archaeal lineage -MSBL1- from brine pools of the Red Sea.</title>
        <authorList>
            <person name="Mwirichia R."/>
            <person name="Alam I."/>
            <person name="Rashid M."/>
            <person name="Vinu M."/>
            <person name="Ba-Alawi W."/>
            <person name="Anthony Kamau A."/>
            <person name="Kamanda Ngugi D."/>
            <person name="Goker M."/>
            <person name="Klenk H.P."/>
            <person name="Bajic V."/>
            <person name="Stingl U."/>
        </authorList>
    </citation>
    <scope>NUCLEOTIDE SEQUENCE [LARGE SCALE GENOMIC DNA]</scope>
    <source>
        <strain evidence="2">SCGC-AAA259J03</strain>
    </source>
</reference>
<gene>
    <name evidence="2" type="ORF">AKJ39_01840</name>
</gene>
<evidence type="ECO:0000256" key="1">
    <source>
        <dbReference type="SAM" id="Phobius"/>
    </source>
</evidence>
<keyword evidence="1" id="KW-0812">Transmembrane</keyword>
<dbReference type="EMBL" id="LHXT01000018">
    <property type="protein sequence ID" value="KXA98512.1"/>
    <property type="molecule type" value="Genomic_DNA"/>
</dbReference>
<protein>
    <submittedName>
        <fullName evidence="2">Uncharacterized protein</fullName>
    </submittedName>
</protein>
<keyword evidence="3" id="KW-1185">Reference proteome</keyword>
<accession>A0A656YX72</accession>